<evidence type="ECO:0000256" key="1">
    <source>
        <dbReference type="SAM" id="Coils"/>
    </source>
</evidence>
<sequence length="4526" mass="507629">MGEFTTQQDLNIVASQSYPMVPVSLDMESKLIDESIKNKRNTILVNPDSLGSMYSTEAQRFRVVTGETPPINYQAEAILERNREFKGGYFGKSYSIIDQSAGDVFNERADWTAAIPYYTEPDNRNQEEIRRVDQTFVDNRSTAIPKFLEQRYGKDLADNYIEALTKDYGKDWTKTFATGAKNENAWGYALQAKLRNDYLESSNLARMRDQYNGINQGILERLRIWSYPNLLANYDMVGDIAVTTAISAITGGAGGFGARLGSFAKSLPRLLAYSAARKGAVGAVGRAALAEAFPSMEALAGRVGGAAFGPNKLTELGSLSGVAGPLEAGVSAAPNKFQLAKQLWKETLSSNERIGLEAVDSGVIDKADFKQIGAKNPFNPLTNIRAWTKFNLVNIVAENGTIIKEGLIKSNNLKFLAQAGLTLDDVLMVGRADSLGEHVFKTARTGGVLGFMSGFANSAWVQEDNNDMLLLENADLQGFNWGQAMADGAYMSAMGVLAGGALGTVTSPLMALQSTSRLLDGSSTLGTDKPRRGLLQLFGSGRMTEQEFLQKSDMTLINGLGGLRAIEVTKRQAIEQVRLIFKLLTGDDRTANHYLDPVWLAEHNISVHDVHTLALAITDTLKASNQVNPLSHEMFADIFTAMAEHNGRLSEAGTPVTKSTTTDAIRGAELQEKLGKLTDEATTTDNQTNKLPKMRRLTQQEHTDAILELDARLAKEEISKAEYEVHYAALQAMRNKTVAKERMTQNIREQQARVVIKQTELDNANRKFNTDLESDTSKPEEVAIAEAALAQEQSQLEIQVGMLEKLNETSVIRTETRTVQNNLDTITINGYDINQSKAGTLLVQFLNAIKQKTAIDAMPNSPAKSAAKRINTELLQAIEQEMDTTFKLRQSGQSREAVKLDWLSERWENIKDNVPLRDKFERVLTEQIKATKSQIGNRALSMNLFAELQGTALGKLFTKAATFGSGVVDSMYSTVDIMFETIRLVDDGQFIGYNDLAHPANTLSITEAIQVGLRKAQGIRTTQQKIRAEYPEYFREIEAGVIRSKRMGKLEVDLPNLPKQAIEDANYFLKQQHDFYSYAADQSRLLKVDFMNELTYLPQIITKKLNQMEVGKLSRLGLNAYKEKLLRGDSNISFGELQRLGQLKLNSDGSISEIPASSIFYRTDSSGKPIPLAEMIDKMPKNLDEFKAFEVQRRRETDALAKIPDDIARTLNSNEARIGGLSPAQTERVLNGLQQNATLLLQKSYNNMASPYAIYQAGVSLIQLRNRAVEFQNESMIKWVDNTIKDLSDNYGISIVEKPTNPTEIFINSLESVSEKTKEPVVKQAMQVLAPEITLTRDGVTTKLHAGATLYRYVPESQAKASVDVKPTMAFLSPKSAGEITTTLPTSKSFRQSMDLETPVDAANLVLKGNPLFAKENQEVGHAYTMATIAKKIANDFGEPEPDRLLNIIKLEDLQDSFISMEDMVSWTNSDHFKQDMKRGIAALPEGVSKTDLGMFIMSGYVQEAKQKNLLLFKYLDFSPEELTAIAIDFHTINLSMLKHRLDNVEFPVSKQDLLLDVIKQKLIDRYDQRRLDAIEVGLEKEFKRNNSLSTDFKLWSPDNLNNLLESSTTAPLTGVRRLAQLENELQEVTHSKIKDAKDKEILIQKPETPEILFEKTRIQKEMAKVKEEIQFKEQSKAYATEAKALQKEIDTAISLLGKKKAYTESVKILKLQLENKEIVPERAGYRFNDGTKSRPITDEKELKSIELLLKDYEEKLERTTLDIKNLGGIQRLKDRYVTVTKEQNYRTIADNELKNLMTSSKDVEGVSTRKYPLLGGMRQSTEAKVPKAGSVEERLYYWHQKQIEEGRTTDPLSEFYGAVFEGKADRARMLDRLDDLGLTSGDFNVTQKNGTAIYTLSKDAITRYRETLADSPEVMAEYNRRMAEKRSARLIGGNRTRASLQRESISKFKDELEILENEAEVLRGTESSRVERIQSVYDRIKESAISIEELGYTRPEFTKQLITPEELPTTGNQKAKSLFPISQQKRNYIAPTEQSPLVPERWVESPTYIEPEIGHIVRLIDKEKIKIEDNIIRLNNLVKAAEEELSDLMQQKTITNWMPSKLLDDMDQSARDFKHRLFGQSLKGDTDLKKYVTDKNNKHIEAIQNDINNTIKFFLKSDIDRETAKLKTLSSILNSKNPDSKALYFEYLQTEYNNNIKVLNELESKDPLGDIETKIDNMHTAWINDEQARPVGRKWKFSDPKQATSMVVGLPTKDRKFYLQDIPKRSLDADTMRDTQLIKLQEMKTTLEDRLQALEDLDYASPILLEDIAAIRATEIQLQGHIDNLQKAGMDRNRVFYDNQIEDFENNSADYAALRSQIATDIRFSPMNNLITNFEVPHNWATNLVNMINERTIGLAKYPITGDYAGERLSFDVIQRGFIDFAEHKQLIKDGLALGYLIERVELVDNNRVPTGKPLPGSTWLTREERQDKFIVYDLASSRLDPIHISNELQLKMGETVTSIPKTRGGAIQNIRDLIEYRRSKNTEAPSNAITLETIIAKKQEQALKGGYASQKINGLEILSGGDAVNMNAQSIKLLSSMQNWVASIKSLDDLYSNTTGWFKKNITPQAVQNEVLTPAIKNELAKFKAVQKATFLTNAEFTKVTKRTEAKKVLLNQYIDNQLAEYKKEINKVHSLQRLTSRATQVPVFSEARDAVIKGLQKDLKTALEKRFEIHQKYGIKSGIPVDDSKKLLLEQMLHLMTLQKKLLEGGNVTEKEMYGIDLKKIRDKATTKIANERGMNRTDYEKALEQDQTLVGDAITVKQYANLVDAGVVTNRNGSHFPNPEFTVTDWFRLQETNPHLSVPLNKMMQQLMVRAAKSHYGKYPGYKVNEISVDTPGLMDGVGVQTGKLLAWVQYSVNPNSNKAIRAISEKIAEIRKQPNYKFDTKAEETLKILIQEKKSLLMEDTKQGGRRIKLETKPGQSYPETDMTLQTFINKAVGYFIEDNKNKTRRATNPGSLIGDNPEGEFATDLYNIESAQEQSPLGRKSAGQRPDDILSEKETNKRLAEFMTDPSGYSKRLAMSGNKPLQTTLFSMGNDNPLTQDQFYYPFVEIFVRKLQEDYANLGAGTQTKYVMAGEKDRTKQRSKNIINEVLLLNDISKELTERLPKRSGEFSKMYVSKPYMEFYQERFMKELKAIKNLSLDQFERFAVEFKSPLISTTNQRNHSFVNVILGMEKPKKDRLAVLTNFETDKNININAGNDRLPPVYKSLAELKGMMRDGSFTDTPRFRGQKELESKYQLENYSEPIQDLTQDQTKLPMVSAQLIGDANTLRAINQKILTEEFNKKILRVRQILKDNPEIFLMWAVSEMASRKERLMLGIPSTKPLAPPKDVQMRTSSFVDNKPSVRELANEQETTFNSTEYNILHRAVEDVSKKSGINISEESYYRQSLLASGFVNGVKKAKNPTVAIVDSIATLPEGTPMKEILTRFTDADIRNATNVLAKLFEGQSTASILRAVPQGSLINSIEELTAMGLIELLIKPEELDTVLINNTPLMQTSALMPLDQIIKLTDSGLDLLQQNKFTPGSYGYYNGKDLRTDAKLAMLHQKLKASTDATESKILLDKIQESNQEKFSNKSYQFILSSSRLKLVEAQLRILNNLNPTDLHINSIQTNGLGLLDLFTKKQNGLELERLQLLEAIKRTQTTGVPTMKIPDIRSHLKSIEPTEKTKAPWQEKENTKWTGTNNPQSLVSQYEDAIKNNSTAHYVDEWKDSPTTATQEQSDVWANGLNGDPSTMRYSATPTAFEKKRAVGYAGAKKESLFDNEDLLKPENAELAGMLSENLGDMAVHYAKTKLAQTATDVALRDRLKQRLDMDLPAGYGWGDWVDHLRDIIKKFERNPPTRSDGTVDTTNIKALSEYLENLNAHVLQTNGKQVPQSGMPSALKSIIQGSKNLMLAILGPGMGVSVALTEVPMAILRKNGSLEAAVRGAMEFFTATTKTDAHNSILALERTMHGIGRKMGGGDTMNNEVGYIARLAESFKQLFQPDPNQLTNSGGGKIRSWVDNFLSKKAALGMEVGGLPFFVEKVLQMSYLKEQINLFQVKDKLAGWISKFDNDVFRSVAKLADQGNSEAQSRVQIMFKEFARQSGVPLPIASYLWMAKLDNIHDITRLVRIMTDAADSDSSFSMRSVSRNIINKTGDTQFASKALRQLDDTTASKLGYYLELQTRNASPEPFGIGSSMFKFEKNGIGSMFTFLASYPIAAYQAYIMRNGTTHGAASMLAIALGVFTFEIVAKRAKDILTGKTTFNDVIDGHEKSPLAYFLQDASYATNGGLLDTLINGIEMIGANQALDKSSVSMKEQDRFRPQIPKVEGSASFSLLNSILRQTFNGIRSAANGDPSKLINSSMDAVGNGILGKAPVDIIKNLYEQSKTTKFRLWQDVQKELGPITKEDKDAFIKIANELISTLKSNTLPPFEFEPQQQPPQPLRSIPRQNFSKETVPDTSTLRAVTQGSKSSSKFITPTIINALTNEKGVSPLLVDALIKESQQ</sequence>
<feature type="region of interest" description="Disordered" evidence="2">
    <location>
        <begin position="4454"/>
        <end position="4490"/>
    </location>
</feature>
<evidence type="ECO:0000256" key="2">
    <source>
        <dbReference type="SAM" id="MobiDB-lite"/>
    </source>
</evidence>
<proteinExistence type="predicted"/>
<organism evidence="3">
    <name type="scientific">uncultured Caudovirales phage</name>
    <dbReference type="NCBI Taxonomy" id="2100421"/>
    <lineage>
        <taxon>Viruses</taxon>
        <taxon>Duplodnaviria</taxon>
        <taxon>Heunggongvirae</taxon>
        <taxon>Uroviricota</taxon>
        <taxon>Caudoviricetes</taxon>
        <taxon>Peduoviridae</taxon>
        <taxon>Maltschvirus</taxon>
        <taxon>Maltschvirus maltsch</taxon>
    </lineage>
</organism>
<accession>A0A6J5R557</accession>
<gene>
    <name evidence="3" type="ORF">UFOVP1192_17</name>
</gene>
<protein>
    <submittedName>
        <fullName evidence="3">Uncharacterized protein</fullName>
    </submittedName>
</protein>
<feature type="compositionally biased region" description="Polar residues" evidence="2">
    <location>
        <begin position="4469"/>
        <end position="4490"/>
    </location>
</feature>
<reference evidence="3" key="1">
    <citation type="submission" date="2020-05" db="EMBL/GenBank/DDBJ databases">
        <authorList>
            <person name="Chiriac C."/>
            <person name="Salcher M."/>
            <person name="Ghai R."/>
            <person name="Kavagutti S V."/>
        </authorList>
    </citation>
    <scope>NUCLEOTIDE SEQUENCE</scope>
</reference>
<feature type="coiled-coil region" evidence="1">
    <location>
        <begin position="1939"/>
        <end position="1966"/>
    </location>
</feature>
<evidence type="ECO:0000313" key="3">
    <source>
        <dbReference type="EMBL" id="CAB4189826.1"/>
    </source>
</evidence>
<feature type="compositionally biased region" description="Basic and acidic residues" evidence="2">
    <location>
        <begin position="3705"/>
        <end position="3717"/>
    </location>
</feature>
<feature type="region of interest" description="Disordered" evidence="2">
    <location>
        <begin position="3705"/>
        <end position="3726"/>
    </location>
</feature>
<dbReference type="EMBL" id="LR797151">
    <property type="protein sequence ID" value="CAB4189826.1"/>
    <property type="molecule type" value="Genomic_DNA"/>
</dbReference>
<keyword evidence="1" id="KW-0175">Coiled coil</keyword>
<name>A0A6J5R557_9CAUD</name>
<feature type="coiled-coil region" evidence="1">
    <location>
        <begin position="2065"/>
        <end position="2092"/>
    </location>
</feature>